<protein>
    <submittedName>
        <fullName evidence="2">Uncharacterized protein</fullName>
    </submittedName>
</protein>
<dbReference type="EMBL" id="JBHUCP010000034">
    <property type="protein sequence ID" value="MFD1534444.1"/>
    <property type="molecule type" value="Genomic_DNA"/>
</dbReference>
<comment type="caution">
    <text evidence="2">The sequence shown here is derived from an EMBL/GenBank/DDBJ whole genome shotgun (WGS) entry which is preliminary data.</text>
</comment>
<evidence type="ECO:0000256" key="1">
    <source>
        <dbReference type="SAM" id="Phobius"/>
    </source>
</evidence>
<keyword evidence="3" id="KW-1185">Reference proteome</keyword>
<keyword evidence="1" id="KW-0812">Transmembrane</keyword>
<gene>
    <name evidence="2" type="ORF">ACFSCY_33995</name>
</gene>
<organism evidence="2 3">
    <name type="scientific">Pseudonocardia aurantiaca</name>
    <dbReference type="NCBI Taxonomy" id="75290"/>
    <lineage>
        <taxon>Bacteria</taxon>
        <taxon>Bacillati</taxon>
        <taxon>Actinomycetota</taxon>
        <taxon>Actinomycetes</taxon>
        <taxon>Pseudonocardiales</taxon>
        <taxon>Pseudonocardiaceae</taxon>
        <taxon>Pseudonocardia</taxon>
    </lineage>
</organism>
<dbReference type="Proteomes" id="UP001597145">
    <property type="component" value="Unassembled WGS sequence"/>
</dbReference>
<reference evidence="3" key="1">
    <citation type="journal article" date="2019" name="Int. J. Syst. Evol. Microbiol.">
        <title>The Global Catalogue of Microorganisms (GCM) 10K type strain sequencing project: providing services to taxonomists for standard genome sequencing and annotation.</title>
        <authorList>
            <consortium name="The Broad Institute Genomics Platform"/>
            <consortium name="The Broad Institute Genome Sequencing Center for Infectious Disease"/>
            <person name="Wu L."/>
            <person name="Ma J."/>
        </authorList>
    </citation>
    <scope>NUCLEOTIDE SEQUENCE [LARGE SCALE GENOMIC DNA]</scope>
    <source>
        <strain evidence="3">JCM 12165</strain>
    </source>
</reference>
<sequence>MALVLTDFLRVGLSWGPSGEPTLWETWPEVAVVGFLVGVAAVVAAGRHLAYLTSEAARHRRALTGSGEG</sequence>
<evidence type="ECO:0000313" key="3">
    <source>
        <dbReference type="Proteomes" id="UP001597145"/>
    </source>
</evidence>
<accession>A0ABW4FVC1</accession>
<proteinExistence type="predicted"/>
<feature type="transmembrane region" description="Helical" evidence="1">
    <location>
        <begin position="30"/>
        <end position="52"/>
    </location>
</feature>
<evidence type="ECO:0000313" key="2">
    <source>
        <dbReference type="EMBL" id="MFD1534444.1"/>
    </source>
</evidence>
<keyword evidence="1" id="KW-0472">Membrane</keyword>
<keyword evidence="1" id="KW-1133">Transmembrane helix</keyword>
<name>A0ABW4FVC1_9PSEU</name>